<gene>
    <name evidence="9" type="ORF">P7H47_07610</name>
</gene>
<dbReference type="PANTHER" id="PTHR30231:SF41">
    <property type="entry name" value="DNA POLYMERASE III SUBUNIT EPSILON"/>
    <property type="match status" value="1"/>
</dbReference>
<evidence type="ECO:0000256" key="2">
    <source>
        <dbReference type="ARBA" id="ARBA00022695"/>
    </source>
</evidence>
<dbReference type="SUPFAM" id="SSF52113">
    <property type="entry name" value="BRCT domain"/>
    <property type="match status" value="1"/>
</dbReference>
<keyword evidence="6" id="KW-0239">DNA-directed DNA polymerase</keyword>
<dbReference type="PROSITE" id="PS50172">
    <property type="entry name" value="BRCT"/>
    <property type="match status" value="1"/>
</dbReference>
<feature type="domain" description="BRCT" evidence="8">
    <location>
        <begin position="419"/>
        <end position="511"/>
    </location>
</feature>
<dbReference type="InterPro" id="IPR013520">
    <property type="entry name" value="Ribonucl_H"/>
</dbReference>
<evidence type="ECO:0000256" key="5">
    <source>
        <dbReference type="ARBA" id="ARBA00022839"/>
    </source>
</evidence>
<dbReference type="Gene3D" id="3.30.420.10">
    <property type="entry name" value="Ribonuclease H-like superfamily/Ribonuclease H"/>
    <property type="match status" value="1"/>
</dbReference>
<dbReference type="SUPFAM" id="SSF53098">
    <property type="entry name" value="Ribonuclease H-like"/>
    <property type="match status" value="1"/>
</dbReference>
<keyword evidence="1" id="KW-0808">Transferase</keyword>
<accession>A0AAW8TTI2</accession>
<dbReference type="GO" id="GO:0045004">
    <property type="term" value="P:DNA replication proofreading"/>
    <property type="evidence" value="ECO:0007669"/>
    <property type="project" value="TreeGrafter"/>
</dbReference>
<dbReference type="GO" id="GO:0003887">
    <property type="term" value="F:DNA-directed DNA polymerase activity"/>
    <property type="evidence" value="ECO:0007669"/>
    <property type="project" value="UniProtKB-KW"/>
</dbReference>
<dbReference type="Pfam" id="PF00533">
    <property type="entry name" value="BRCT"/>
    <property type="match status" value="1"/>
</dbReference>
<dbReference type="PANTHER" id="PTHR30231">
    <property type="entry name" value="DNA POLYMERASE III SUBUNIT EPSILON"/>
    <property type="match status" value="1"/>
</dbReference>
<organism evidence="9 10">
    <name type="scientific">Enterococcus cecorum</name>
    <dbReference type="NCBI Taxonomy" id="44008"/>
    <lineage>
        <taxon>Bacteria</taxon>
        <taxon>Bacillati</taxon>
        <taxon>Bacillota</taxon>
        <taxon>Bacilli</taxon>
        <taxon>Lactobacillales</taxon>
        <taxon>Enterococcaceae</taxon>
        <taxon>Enterococcus</taxon>
    </lineage>
</organism>
<evidence type="ECO:0000256" key="7">
    <source>
        <dbReference type="ARBA" id="ARBA00070925"/>
    </source>
</evidence>
<dbReference type="Gene3D" id="3.40.50.10190">
    <property type="entry name" value="BRCT domain"/>
    <property type="match status" value="1"/>
</dbReference>
<dbReference type="Proteomes" id="UP001255696">
    <property type="component" value="Unassembled WGS sequence"/>
</dbReference>
<dbReference type="AlphaFoldDB" id="A0AAW8TTI2"/>
<proteinExistence type="predicted"/>
<dbReference type="InterPro" id="IPR036420">
    <property type="entry name" value="BRCT_dom_sf"/>
</dbReference>
<evidence type="ECO:0000256" key="3">
    <source>
        <dbReference type="ARBA" id="ARBA00022705"/>
    </source>
</evidence>
<dbReference type="RefSeq" id="WP_311897790.1">
    <property type="nucleotide sequence ID" value="NZ_JARQBI010000016.1"/>
</dbReference>
<keyword evidence="5 9" id="KW-0378">Hydrolase</keyword>
<dbReference type="GO" id="GO:0003677">
    <property type="term" value="F:DNA binding"/>
    <property type="evidence" value="ECO:0007669"/>
    <property type="project" value="InterPro"/>
</dbReference>
<comment type="caution">
    <text evidence="9">The sequence shown here is derived from an EMBL/GenBank/DDBJ whole genome shotgun (WGS) entry which is preliminary data.</text>
</comment>
<protein>
    <recommendedName>
        <fullName evidence="7">DNA polymerase III polC-type</fullName>
    </recommendedName>
</protein>
<dbReference type="EMBL" id="JARQBI010000016">
    <property type="protein sequence ID" value="MDT2797106.1"/>
    <property type="molecule type" value="Genomic_DNA"/>
</dbReference>
<dbReference type="InterPro" id="IPR006054">
    <property type="entry name" value="DnaQ"/>
</dbReference>
<dbReference type="SMART" id="SM00479">
    <property type="entry name" value="EXOIII"/>
    <property type="match status" value="1"/>
</dbReference>
<evidence type="ECO:0000256" key="1">
    <source>
        <dbReference type="ARBA" id="ARBA00022679"/>
    </source>
</evidence>
<sequence>MKRITSKNNLIYLFNEIPHKERNAVGIASGQSVLLSIYENDKFYFTEDINLIRYEDILLVEEPTPSEKIFFEFMAHEKEAKYTVSLIKKYGLSHYIHYLPKVKFSTLDDGTSFSIIGNLEYKDSIHKKEIPIVSINNEIINVIDDRFTYTCDKPAQNTKYTFQLDFDKQSISKNFEYKLDDALGSKSDTDYLQDITTKAKTERTGRGKSIIGFPDEYCVIDTETTGLSSQYDNLIEVAAIKYKNGVEIDRFQSLVQPPGVDDGYYVGGFITYLTGITNDMLENAPSIYEILPKFFDFIGDNILIGYNTSFDINFLYDKALEFLNFTFSNDFIDIMRYSRKLYPELEHHRLVDMIEHFNISTEFSHRALADALSTHRCLLEMLKDIDNQVDFINSFKRHRKHKQKGLNVAAIQGDPSKIDIYSPLYNKYCVFTGKLEKMLRKDAAKIVADLGGINENKVTLKTNYLILGNNDYCKTIKDGKSSKQKKAEEYKSRGQDIEIIPENVFYDIVNEFIEE</sequence>
<name>A0AAW8TTI2_9ENTE</name>
<keyword evidence="3" id="KW-0235">DNA replication</keyword>
<reference evidence="9" key="1">
    <citation type="submission" date="2023-03" db="EMBL/GenBank/DDBJ databases">
        <authorList>
            <person name="Shen W."/>
            <person name="Cai J."/>
        </authorList>
    </citation>
    <scope>NUCLEOTIDE SEQUENCE</scope>
    <source>
        <strain evidence="9">B245-2</strain>
    </source>
</reference>
<dbReference type="InterPro" id="IPR001357">
    <property type="entry name" value="BRCT_dom"/>
</dbReference>
<evidence type="ECO:0000256" key="6">
    <source>
        <dbReference type="ARBA" id="ARBA00022932"/>
    </source>
</evidence>
<keyword evidence="5 9" id="KW-0269">Exonuclease</keyword>
<dbReference type="GO" id="GO:0008408">
    <property type="term" value="F:3'-5' exonuclease activity"/>
    <property type="evidence" value="ECO:0007669"/>
    <property type="project" value="TreeGrafter"/>
</dbReference>
<evidence type="ECO:0000259" key="8">
    <source>
        <dbReference type="PROSITE" id="PS50172"/>
    </source>
</evidence>
<dbReference type="CDD" id="cd06127">
    <property type="entry name" value="DEDDh"/>
    <property type="match status" value="1"/>
</dbReference>
<dbReference type="NCBIfam" id="TIGR00573">
    <property type="entry name" value="dnaq"/>
    <property type="match status" value="1"/>
</dbReference>
<dbReference type="Pfam" id="PF00929">
    <property type="entry name" value="RNase_T"/>
    <property type="match status" value="1"/>
</dbReference>
<keyword evidence="4" id="KW-0540">Nuclease</keyword>
<dbReference type="FunFam" id="3.30.420.10:FF:000045">
    <property type="entry name" value="3'-5' exonuclease DinG"/>
    <property type="match status" value="1"/>
</dbReference>
<dbReference type="InterPro" id="IPR036397">
    <property type="entry name" value="RNaseH_sf"/>
</dbReference>
<evidence type="ECO:0000256" key="4">
    <source>
        <dbReference type="ARBA" id="ARBA00022722"/>
    </source>
</evidence>
<evidence type="ECO:0000313" key="10">
    <source>
        <dbReference type="Proteomes" id="UP001255696"/>
    </source>
</evidence>
<dbReference type="InterPro" id="IPR012337">
    <property type="entry name" value="RNaseH-like_sf"/>
</dbReference>
<dbReference type="CDD" id="cd17748">
    <property type="entry name" value="BRCT_DNA_ligase_like"/>
    <property type="match status" value="1"/>
</dbReference>
<keyword evidence="2" id="KW-0548">Nucleotidyltransferase</keyword>
<dbReference type="GO" id="GO:0005829">
    <property type="term" value="C:cytosol"/>
    <property type="evidence" value="ECO:0007669"/>
    <property type="project" value="TreeGrafter"/>
</dbReference>
<evidence type="ECO:0000313" key="9">
    <source>
        <dbReference type="EMBL" id="MDT2797106.1"/>
    </source>
</evidence>